<dbReference type="Gene3D" id="3.40.50.150">
    <property type="entry name" value="Vaccinia Virus protein VP39"/>
    <property type="match status" value="1"/>
</dbReference>
<name>A0AA37QHR5_9BACT</name>
<dbReference type="PANTHER" id="PTHR43861">
    <property type="entry name" value="TRANS-ACONITATE 2-METHYLTRANSFERASE-RELATED"/>
    <property type="match status" value="1"/>
</dbReference>
<dbReference type="SUPFAM" id="SSF53335">
    <property type="entry name" value="S-adenosyl-L-methionine-dependent methyltransferases"/>
    <property type="match status" value="1"/>
</dbReference>
<comment type="caution">
    <text evidence="1">The sequence shown here is derived from an EMBL/GenBank/DDBJ whole genome shotgun (WGS) entry which is preliminary data.</text>
</comment>
<keyword evidence="2" id="KW-1185">Reference proteome</keyword>
<dbReference type="CDD" id="cd02440">
    <property type="entry name" value="AdoMet_MTases"/>
    <property type="match status" value="1"/>
</dbReference>
<dbReference type="AlphaFoldDB" id="A0AA37QHR5"/>
<dbReference type="InterPro" id="IPR029063">
    <property type="entry name" value="SAM-dependent_MTases_sf"/>
</dbReference>
<evidence type="ECO:0000313" key="2">
    <source>
        <dbReference type="Proteomes" id="UP001161325"/>
    </source>
</evidence>
<sequence length="400" mass="44690">MSQLAPRACPVCHAWPRTHVYTQRFTTVSEVGFLAGYDVVVCGACGAGFADRIPTQAHFDEYYRDLSKYEYDQRDGMESEHDRLRLQQVVADLLPHLPGTNARVLDVGCASGRLLSLLRAEGVDSVTGLDPSPRCCDVARRLYGIDVRTGTLNRLPSSMQQYDVVLLIGVLEHLEDLDVALAAVRRLLAPAGIVWVEVPDVLGFSEWPNAPFQEFSVEHIQFFSPRSLSNLMSLRGFEEVTVLRNSRPQSSGTIMPNLSAMFRMLPALDGDAPEITRDSETLPALREYVAWSAAQDGRLQQRIDDVVDSARPIAVWGVGTHTSRLLSSSRLRDARIIAFVDSNLKYHGHTLNGIPVVGPEWLRGRGEAILISSRVFEREIRDQIRDELRLPNDIILLYEV</sequence>
<dbReference type="Gene3D" id="3.40.50.720">
    <property type="entry name" value="NAD(P)-binding Rossmann-like Domain"/>
    <property type="match status" value="1"/>
</dbReference>
<gene>
    <name evidence="1" type="ORF">rosag_32130</name>
</gene>
<organism evidence="1 2">
    <name type="scientific">Roseisolibacter agri</name>
    <dbReference type="NCBI Taxonomy" id="2014610"/>
    <lineage>
        <taxon>Bacteria</taxon>
        <taxon>Pseudomonadati</taxon>
        <taxon>Gemmatimonadota</taxon>
        <taxon>Gemmatimonadia</taxon>
        <taxon>Gemmatimonadales</taxon>
        <taxon>Gemmatimonadaceae</taxon>
        <taxon>Roseisolibacter</taxon>
    </lineage>
</organism>
<accession>A0AA37QHR5</accession>
<dbReference type="EMBL" id="BRXS01000005">
    <property type="protein sequence ID" value="GLC26700.1"/>
    <property type="molecule type" value="Genomic_DNA"/>
</dbReference>
<dbReference type="Pfam" id="PF13489">
    <property type="entry name" value="Methyltransf_23"/>
    <property type="match status" value="1"/>
</dbReference>
<protein>
    <submittedName>
        <fullName evidence="1">Uncharacterized protein</fullName>
    </submittedName>
</protein>
<dbReference type="Proteomes" id="UP001161325">
    <property type="component" value="Unassembled WGS sequence"/>
</dbReference>
<reference evidence="1" key="1">
    <citation type="submission" date="2022-08" db="EMBL/GenBank/DDBJ databases">
        <title>Draft genome sequencing of Roseisolibacter agri AW1220.</title>
        <authorList>
            <person name="Tobiishi Y."/>
            <person name="Tonouchi A."/>
        </authorList>
    </citation>
    <scope>NUCLEOTIDE SEQUENCE</scope>
    <source>
        <strain evidence="1">AW1220</strain>
    </source>
</reference>
<evidence type="ECO:0000313" key="1">
    <source>
        <dbReference type="EMBL" id="GLC26700.1"/>
    </source>
</evidence>
<proteinExistence type="predicted"/>